<dbReference type="EMBL" id="CAJNAS010000005">
    <property type="protein sequence ID" value="CAE6882988.1"/>
    <property type="molecule type" value="Genomic_DNA"/>
</dbReference>
<evidence type="ECO:0000313" key="2">
    <source>
        <dbReference type="Proteomes" id="UP000675121"/>
    </source>
</evidence>
<sequence>MDHLPFLSITVQPDSERLYLFAREMPKAMRDC</sequence>
<proteinExistence type="predicted"/>
<dbReference type="Proteomes" id="UP000675121">
    <property type="component" value="Unassembled WGS sequence"/>
</dbReference>
<protein>
    <submittedName>
        <fullName evidence="1">Uncharacterized protein</fullName>
    </submittedName>
</protein>
<evidence type="ECO:0000313" key="1">
    <source>
        <dbReference type="EMBL" id="CAE6882988.1"/>
    </source>
</evidence>
<name>A0A9N8QYS7_9BURK</name>
<reference evidence="1" key="1">
    <citation type="submission" date="2021-02" db="EMBL/GenBank/DDBJ databases">
        <authorList>
            <person name="Vanwijnsberghe S."/>
        </authorList>
    </citation>
    <scope>NUCLEOTIDE SEQUENCE</scope>
    <source>
        <strain evidence="1">R-70211</strain>
    </source>
</reference>
<gene>
    <name evidence="1" type="ORF">R70211_02238</name>
</gene>
<accession>A0A9N8QYS7</accession>
<dbReference type="AlphaFoldDB" id="A0A9N8QYS7"/>
<keyword evidence="2" id="KW-1185">Reference proteome</keyword>
<comment type="caution">
    <text evidence="1">The sequence shown here is derived from an EMBL/GenBank/DDBJ whole genome shotgun (WGS) entry which is preliminary data.</text>
</comment>
<organism evidence="1 2">
    <name type="scientific">Paraburkholderia domus</name>
    <dbReference type="NCBI Taxonomy" id="2793075"/>
    <lineage>
        <taxon>Bacteria</taxon>
        <taxon>Pseudomonadati</taxon>
        <taxon>Pseudomonadota</taxon>
        <taxon>Betaproteobacteria</taxon>
        <taxon>Burkholderiales</taxon>
        <taxon>Burkholderiaceae</taxon>
        <taxon>Paraburkholderia</taxon>
    </lineage>
</organism>